<sequence>MLDRESKKGQNSKARLQYVSSALLETVYALFSHQRAGLAGFFAFCFLPPGVPSFQKGMRMSLGSGDSAKKDFDGLTALANDYDNGLVDGTDRGDSR</sequence>
<dbReference type="Proteomes" id="UP000825729">
    <property type="component" value="Unassembled WGS sequence"/>
</dbReference>
<comment type="caution">
    <text evidence="1">The sequence shown here is derived from an EMBL/GenBank/DDBJ whole genome shotgun (WGS) entry which is preliminary data.</text>
</comment>
<dbReference type="AlphaFoldDB" id="A0AAV7DWP7"/>
<evidence type="ECO:0000313" key="2">
    <source>
        <dbReference type="Proteomes" id="UP000825729"/>
    </source>
</evidence>
<reference evidence="1 2" key="1">
    <citation type="submission" date="2021-07" db="EMBL/GenBank/DDBJ databases">
        <title>The Aristolochia fimbriata genome: insights into angiosperm evolution, floral development and chemical biosynthesis.</title>
        <authorList>
            <person name="Jiao Y."/>
        </authorList>
    </citation>
    <scope>NUCLEOTIDE SEQUENCE [LARGE SCALE GENOMIC DNA]</scope>
    <source>
        <strain evidence="1">IBCAS-2021</strain>
        <tissue evidence="1">Leaf</tissue>
    </source>
</reference>
<evidence type="ECO:0000313" key="1">
    <source>
        <dbReference type="EMBL" id="KAG9439647.1"/>
    </source>
</evidence>
<name>A0AAV7DWP7_ARIFI</name>
<proteinExistence type="predicted"/>
<protein>
    <submittedName>
        <fullName evidence="1">Uncharacterized protein</fullName>
    </submittedName>
</protein>
<gene>
    <name evidence="1" type="ORF">H6P81_019812</name>
</gene>
<organism evidence="1 2">
    <name type="scientific">Aristolochia fimbriata</name>
    <name type="common">White veined hardy Dutchman's pipe vine</name>
    <dbReference type="NCBI Taxonomy" id="158543"/>
    <lineage>
        <taxon>Eukaryota</taxon>
        <taxon>Viridiplantae</taxon>
        <taxon>Streptophyta</taxon>
        <taxon>Embryophyta</taxon>
        <taxon>Tracheophyta</taxon>
        <taxon>Spermatophyta</taxon>
        <taxon>Magnoliopsida</taxon>
        <taxon>Magnoliidae</taxon>
        <taxon>Piperales</taxon>
        <taxon>Aristolochiaceae</taxon>
        <taxon>Aristolochia</taxon>
    </lineage>
</organism>
<keyword evidence="2" id="KW-1185">Reference proteome</keyword>
<accession>A0AAV7DWP7</accession>
<dbReference type="EMBL" id="JAINDJ010000008">
    <property type="protein sequence ID" value="KAG9439647.1"/>
    <property type="molecule type" value="Genomic_DNA"/>
</dbReference>